<keyword evidence="3 7" id="KW-0694">RNA-binding</keyword>
<dbReference type="PANTHER" id="PTHR33398">
    <property type="entry name" value="30S RIBOSOMAL PROTEIN S20"/>
    <property type="match status" value="1"/>
</dbReference>
<dbReference type="GO" id="GO:0003735">
    <property type="term" value="F:structural constituent of ribosome"/>
    <property type="evidence" value="ECO:0007669"/>
    <property type="project" value="InterPro"/>
</dbReference>
<comment type="function">
    <text evidence="7">Binds directly to 16S ribosomal RNA.</text>
</comment>
<gene>
    <name evidence="7 8" type="primary">rpsT</name>
    <name evidence="8" type="ORF">C12CBH8_21820</name>
</gene>
<dbReference type="KEGG" id="sman:C12CBH8_21820"/>
<dbReference type="GO" id="GO:0006412">
    <property type="term" value="P:translation"/>
    <property type="evidence" value="ECO:0007669"/>
    <property type="project" value="UniProtKB-UniRule"/>
</dbReference>
<dbReference type="Gene3D" id="1.20.58.110">
    <property type="entry name" value="Ribosomal protein S20"/>
    <property type="match status" value="1"/>
</dbReference>
<dbReference type="EMBL" id="AP023321">
    <property type="protein sequence ID" value="BCI61543.1"/>
    <property type="molecule type" value="Genomic_DNA"/>
</dbReference>
<dbReference type="SUPFAM" id="SSF46992">
    <property type="entry name" value="Ribosomal protein S20"/>
    <property type="match status" value="1"/>
</dbReference>
<dbReference type="InterPro" id="IPR002583">
    <property type="entry name" value="Ribosomal_bS20"/>
</dbReference>
<dbReference type="GO" id="GO:0015935">
    <property type="term" value="C:small ribosomal subunit"/>
    <property type="evidence" value="ECO:0007669"/>
    <property type="project" value="TreeGrafter"/>
</dbReference>
<evidence type="ECO:0000313" key="9">
    <source>
        <dbReference type="Proteomes" id="UP000593890"/>
    </source>
</evidence>
<evidence type="ECO:0000256" key="6">
    <source>
        <dbReference type="ARBA" id="ARBA00035136"/>
    </source>
</evidence>
<dbReference type="NCBIfam" id="TIGR00029">
    <property type="entry name" value="S20"/>
    <property type="match status" value="1"/>
</dbReference>
<dbReference type="InterPro" id="IPR036510">
    <property type="entry name" value="Ribosomal_bS20_sf"/>
</dbReference>
<accession>A0A7I8D8L0</accession>
<dbReference type="HAMAP" id="MF_00500">
    <property type="entry name" value="Ribosomal_bS20"/>
    <property type="match status" value="1"/>
</dbReference>
<dbReference type="PANTHER" id="PTHR33398:SF1">
    <property type="entry name" value="SMALL RIBOSOMAL SUBUNIT PROTEIN BS20C"/>
    <property type="match status" value="1"/>
</dbReference>
<dbReference type="AlphaFoldDB" id="A0A7I8D8L0"/>
<evidence type="ECO:0000256" key="4">
    <source>
        <dbReference type="ARBA" id="ARBA00022980"/>
    </source>
</evidence>
<dbReference type="Pfam" id="PF01649">
    <property type="entry name" value="Ribosomal_S20p"/>
    <property type="match status" value="1"/>
</dbReference>
<evidence type="ECO:0000256" key="2">
    <source>
        <dbReference type="ARBA" id="ARBA00022730"/>
    </source>
</evidence>
<evidence type="ECO:0000313" key="8">
    <source>
        <dbReference type="EMBL" id="BCI61543.1"/>
    </source>
</evidence>
<dbReference type="GO" id="GO:0005829">
    <property type="term" value="C:cytosol"/>
    <property type="evidence" value="ECO:0007669"/>
    <property type="project" value="TreeGrafter"/>
</dbReference>
<evidence type="ECO:0000256" key="5">
    <source>
        <dbReference type="ARBA" id="ARBA00023274"/>
    </source>
</evidence>
<name>A0A7I8D8L0_9FIRM</name>
<evidence type="ECO:0000256" key="7">
    <source>
        <dbReference type="HAMAP-Rule" id="MF_00500"/>
    </source>
</evidence>
<keyword evidence="9" id="KW-1185">Reference proteome</keyword>
<keyword evidence="5 7" id="KW-0687">Ribonucleoprotein</keyword>
<proteinExistence type="inferred from homology"/>
<keyword evidence="2 7" id="KW-0699">rRNA-binding</keyword>
<evidence type="ECO:0000256" key="3">
    <source>
        <dbReference type="ARBA" id="ARBA00022884"/>
    </source>
</evidence>
<dbReference type="RefSeq" id="WP_090264761.1">
    <property type="nucleotide sequence ID" value="NZ_AP023321.1"/>
</dbReference>
<dbReference type="GO" id="GO:0070181">
    <property type="term" value="F:small ribosomal subunit rRNA binding"/>
    <property type="evidence" value="ECO:0007669"/>
    <property type="project" value="TreeGrafter"/>
</dbReference>
<protein>
    <recommendedName>
        <fullName evidence="6 7">Small ribosomal subunit protein bS20</fullName>
    </recommendedName>
</protein>
<sequence length="85" mass="9226">MPNIKSAKKRVKVIEVKTARNKAYTSSLKTIIKKANASIEQNAADKGECVRLAVKKIDQAAAKGILHRNTAARKKSALIRKAAAQ</sequence>
<organism evidence="8 9">
    <name type="scientific">Solibaculum mannosilyticum</name>
    <dbReference type="NCBI Taxonomy" id="2780922"/>
    <lineage>
        <taxon>Bacteria</taxon>
        <taxon>Bacillati</taxon>
        <taxon>Bacillota</taxon>
        <taxon>Clostridia</taxon>
        <taxon>Eubacteriales</taxon>
        <taxon>Oscillospiraceae</taxon>
        <taxon>Solibaculum</taxon>
    </lineage>
</organism>
<keyword evidence="4 7" id="KW-0689">Ribosomal protein</keyword>
<dbReference type="Proteomes" id="UP000593890">
    <property type="component" value="Chromosome"/>
</dbReference>
<reference evidence="9" key="1">
    <citation type="submission" date="2020-07" db="EMBL/GenBank/DDBJ databases">
        <title>Complete genome sequencing of Clostridia bacterium strain 12CBH8.</title>
        <authorList>
            <person name="Sakamoto M."/>
            <person name="Murakami T."/>
            <person name="Mori H."/>
        </authorList>
    </citation>
    <scope>NUCLEOTIDE SEQUENCE [LARGE SCALE GENOMIC DNA]</scope>
    <source>
        <strain evidence="9">12CBH8</strain>
    </source>
</reference>
<comment type="similarity">
    <text evidence="1 7">Belongs to the bacterial ribosomal protein bS20 family.</text>
</comment>
<evidence type="ECO:0000256" key="1">
    <source>
        <dbReference type="ARBA" id="ARBA00007634"/>
    </source>
</evidence>